<protein>
    <submittedName>
        <fullName evidence="1">Uncharacterized protein</fullName>
    </submittedName>
</protein>
<reference evidence="1 2" key="1">
    <citation type="submission" date="2013-11" db="EMBL/GenBank/DDBJ databases">
        <title>The Damaraland mole rat (Fukomys damarensis) genome and evolution of African mole rats.</title>
        <authorList>
            <person name="Gladyshev V.N."/>
            <person name="Fang X."/>
        </authorList>
    </citation>
    <scope>NUCLEOTIDE SEQUENCE [LARGE SCALE GENOMIC DNA]</scope>
    <source>
        <tissue evidence="1">Liver</tissue>
    </source>
</reference>
<gene>
    <name evidence="1" type="ORF">H920_08316</name>
</gene>
<proteinExistence type="predicted"/>
<dbReference type="AlphaFoldDB" id="A0A091DJ47"/>
<dbReference type="Proteomes" id="UP000028990">
    <property type="component" value="Unassembled WGS sequence"/>
</dbReference>
<organism evidence="1 2">
    <name type="scientific">Fukomys damarensis</name>
    <name type="common">Damaraland mole rat</name>
    <name type="synonym">Cryptomys damarensis</name>
    <dbReference type="NCBI Taxonomy" id="885580"/>
    <lineage>
        <taxon>Eukaryota</taxon>
        <taxon>Metazoa</taxon>
        <taxon>Chordata</taxon>
        <taxon>Craniata</taxon>
        <taxon>Vertebrata</taxon>
        <taxon>Euteleostomi</taxon>
        <taxon>Mammalia</taxon>
        <taxon>Eutheria</taxon>
        <taxon>Euarchontoglires</taxon>
        <taxon>Glires</taxon>
        <taxon>Rodentia</taxon>
        <taxon>Hystricomorpha</taxon>
        <taxon>Bathyergidae</taxon>
        <taxon>Fukomys</taxon>
    </lineage>
</organism>
<evidence type="ECO:0000313" key="1">
    <source>
        <dbReference type="EMBL" id="KFO30285.1"/>
    </source>
</evidence>
<dbReference type="EMBL" id="KN122458">
    <property type="protein sequence ID" value="KFO30285.1"/>
    <property type="molecule type" value="Genomic_DNA"/>
</dbReference>
<keyword evidence="2" id="KW-1185">Reference proteome</keyword>
<sequence>MKVTAERRLFGKYRIFSQEKLAQHKRAFEAKVNAGKCCLNKTYSIQSRTQSHNCNDKLQWNEWRRPKGPCSLQVKSPDSRTTVCLGILRLLFQLRALSHVVYLFVPLFPPRSGEEGILNITHCTVKNKLMYWRTKRFLVPTDPAGLGCELSKEKVTKASNASEGNQQIFEIVDYDVTDGQTDLRLFAVLASLAPKNSSSE</sequence>
<name>A0A091DJ47_FUKDA</name>
<evidence type="ECO:0000313" key="2">
    <source>
        <dbReference type="Proteomes" id="UP000028990"/>
    </source>
</evidence>
<accession>A0A091DJ47</accession>